<feature type="coiled-coil region" evidence="1">
    <location>
        <begin position="155"/>
        <end position="205"/>
    </location>
</feature>
<evidence type="ECO:0000256" key="3">
    <source>
        <dbReference type="SAM" id="Phobius"/>
    </source>
</evidence>
<keyword evidence="3" id="KW-1133">Transmembrane helix</keyword>
<dbReference type="EMBL" id="JBBBZM010000072">
    <property type="protein sequence ID" value="KAL0635330.1"/>
    <property type="molecule type" value="Genomic_DNA"/>
</dbReference>
<feature type="region of interest" description="Disordered" evidence="2">
    <location>
        <begin position="62"/>
        <end position="117"/>
    </location>
</feature>
<proteinExistence type="predicted"/>
<feature type="compositionally biased region" description="Acidic residues" evidence="2">
    <location>
        <begin position="62"/>
        <end position="76"/>
    </location>
</feature>
<keyword evidence="1" id="KW-0175">Coiled coil</keyword>
<evidence type="ECO:0000256" key="1">
    <source>
        <dbReference type="SAM" id="Coils"/>
    </source>
</evidence>
<keyword evidence="3" id="KW-0812">Transmembrane</keyword>
<protein>
    <recommendedName>
        <fullName evidence="6">DDRGK domain-containing protein 1</fullName>
    </recommendedName>
</protein>
<comment type="caution">
    <text evidence="4">The sequence shown here is derived from an EMBL/GenBank/DDBJ whole genome shotgun (WGS) entry which is preliminary data.</text>
</comment>
<feature type="transmembrane region" description="Helical" evidence="3">
    <location>
        <begin position="6"/>
        <end position="24"/>
    </location>
</feature>
<sequence>MSFLTNLLAFSPLLLLAGLILYLLDRADNLRRAPIAVEPVQPLPLQEGDVAEDDLLAALSDEEYDDGDGDGEDEGDWLPQEEPQDGAEPENPIQPGLPVPIPTLVPAPPPDRTPRTRIIGAKKARSLARRDQRRAYHEFLQSQQSERARQAAVVAEEDEERLFEEKRRRAVAEEEIVARRQSEKAERARVERIRDEEQRRDLEKLRDVVTVRGRGKMAWSLEGLAGMVGREEAWVRAALKSEGLVGGKGSEMRMITEEGWYLVVGEAELKVLYREIEKRGKMEWGEMAKVLEEAIA</sequence>
<feature type="compositionally biased region" description="Pro residues" evidence="2">
    <location>
        <begin position="95"/>
        <end position="111"/>
    </location>
</feature>
<reference evidence="4 5" key="1">
    <citation type="submission" date="2024-02" db="EMBL/GenBank/DDBJ databases">
        <title>Discinaceae phylogenomics.</title>
        <authorList>
            <person name="Dirks A.C."/>
            <person name="James T.Y."/>
        </authorList>
    </citation>
    <scope>NUCLEOTIDE SEQUENCE [LARGE SCALE GENOMIC DNA]</scope>
    <source>
        <strain evidence="4 5">ACD0624</strain>
    </source>
</reference>
<name>A0ABR3GHD9_9PEZI</name>
<evidence type="ECO:0008006" key="6">
    <source>
        <dbReference type="Google" id="ProtNLM"/>
    </source>
</evidence>
<gene>
    <name evidence="4" type="ORF">Q9L58_005724</name>
</gene>
<accession>A0ABR3GHD9</accession>
<evidence type="ECO:0000313" key="5">
    <source>
        <dbReference type="Proteomes" id="UP001447188"/>
    </source>
</evidence>
<keyword evidence="3" id="KW-0472">Membrane</keyword>
<evidence type="ECO:0000313" key="4">
    <source>
        <dbReference type="EMBL" id="KAL0635330.1"/>
    </source>
</evidence>
<evidence type="ECO:0000256" key="2">
    <source>
        <dbReference type="SAM" id="MobiDB-lite"/>
    </source>
</evidence>
<keyword evidence="5" id="KW-1185">Reference proteome</keyword>
<dbReference type="Proteomes" id="UP001447188">
    <property type="component" value="Unassembled WGS sequence"/>
</dbReference>
<organism evidence="4 5">
    <name type="scientific">Discina gigas</name>
    <dbReference type="NCBI Taxonomy" id="1032678"/>
    <lineage>
        <taxon>Eukaryota</taxon>
        <taxon>Fungi</taxon>
        <taxon>Dikarya</taxon>
        <taxon>Ascomycota</taxon>
        <taxon>Pezizomycotina</taxon>
        <taxon>Pezizomycetes</taxon>
        <taxon>Pezizales</taxon>
        <taxon>Discinaceae</taxon>
        <taxon>Discina</taxon>
    </lineage>
</organism>